<dbReference type="InterPro" id="IPR014746">
    <property type="entry name" value="Gln_synth/guanido_kin_cat_dom"/>
</dbReference>
<comment type="catalytic activity">
    <reaction evidence="5">
        <text>L-glutamyl-tRNA(Gln) + L-glutamine + ATP + H2O = L-glutaminyl-tRNA(Gln) + L-glutamate + ADP + phosphate + H(+)</text>
        <dbReference type="Rhea" id="RHEA:17521"/>
        <dbReference type="Rhea" id="RHEA-COMP:9681"/>
        <dbReference type="Rhea" id="RHEA-COMP:9684"/>
        <dbReference type="ChEBI" id="CHEBI:15377"/>
        <dbReference type="ChEBI" id="CHEBI:15378"/>
        <dbReference type="ChEBI" id="CHEBI:29985"/>
        <dbReference type="ChEBI" id="CHEBI:30616"/>
        <dbReference type="ChEBI" id="CHEBI:43474"/>
        <dbReference type="ChEBI" id="CHEBI:58359"/>
        <dbReference type="ChEBI" id="CHEBI:78520"/>
        <dbReference type="ChEBI" id="CHEBI:78521"/>
        <dbReference type="ChEBI" id="CHEBI:456216"/>
    </reaction>
</comment>
<feature type="domain" description="Aspartyl/Glutamyl-tRNA(Gln) amidotransferase subunit B/E catalytic" evidence="6">
    <location>
        <begin position="8"/>
        <end position="432"/>
    </location>
</feature>
<dbReference type="GO" id="GO:0006412">
    <property type="term" value="P:translation"/>
    <property type="evidence" value="ECO:0007669"/>
    <property type="project" value="UniProtKB-UniRule"/>
</dbReference>
<dbReference type="EMBL" id="LT671858">
    <property type="protein sequence ID" value="SIM82294.1"/>
    <property type="molecule type" value="Genomic_DNA"/>
</dbReference>
<dbReference type="PROSITE" id="PS01234">
    <property type="entry name" value="GATB"/>
    <property type="match status" value="1"/>
</dbReference>
<dbReference type="InterPro" id="IPR004414">
    <property type="entry name" value="GatE"/>
</dbReference>
<name>A0A1N5WAV5_9ARCH</name>
<dbReference type="Proteomes" id="UP000195607">
    <property type="component" value="Chromosome I"/>
</dbReference>
<dbReference type="GO" id="GO:0005524">
    <property type="term" value="F:ATP binding"/>
    <property type="evidence" value="ECO:0007669"/>
    <property type="project" value="UniProtKB-KW"/>
</dbReference>
<dbReference type="Gene3D" id="3.30.1360.30">
    <property type="entry name" value="GAD-like domain"/>
    <property type="match status" value="1"/>
</dbReference>
<dbReference type="NCBIfam" id="TIGR00134">
    <property type="entry name" value="gatE_arch"/>
    <property type="match status" value="1"/>
</dbReference>
<dbReference type="PANTHER" id="PTHR11659">
    <property type="entry name" value="GLUTAMYL-TRNA GLN AMIDOTRANSFERASE SUBUNIT B MITOCHONDRIAL AND PROKARYOTIC PET112-RELATED"/>
    <property type="match status" value="1"/>
</dbReference>
<dbReference type="EC" id="6.3.5.-" evidence="5"/>
<dbReference type="GO" id="GO:0016740">
    <property type="term" value="F:transferase activity"/>
    <property type="evidence" value="ECO:0007669"/>
    <property type="project" value="UniProtKB-KW"/>
</dbReference>
<evidence type="ECO:0000256" key="1">
    <source>
        <dbReference type="ARBA" id="ARBA00022598"/>
    </source>
</evidence>
<protein>
    <recommendedName>
        <fullName evidence="5">Glutamyl-tRNA(Gln) amidotransferase subunit E</fullName>
        <shortName evidence="5">Glu-ADT subunit E</shortName>
        <ecNumber evidence="5">6.3.5.-</ecNumber>
    </recommendedName>
</protein>
<dbReference type="AlphaFoldDB" id="A0A1N5WAV5"/>
<proteinExistence type="inferred from homology"/>
<dbReference type="RefSeq" id="WP_148690109.1">
    <property type="nucleotide sequence ID" value="NZ_LT671858.1"/>
</dbReference>
<accession>A0A1N5WAV5</accession>
<dbReference type="GO" id="GO:0050567">
    <property type="term" value="F:glutaminyl-tRNA synthase (glutamine-hydrolyzing) activity"/>
    <property type="evidence" value="ECO:0007669"/>
    <property type="project" value="UniProtKB-UniRule"/>
</dbReference>
<evidence type="ECO:0000256" key="5">
    <source>
        <dbReference type="HAMAP-Rule" id="MF_00588"/>
    </source>
</evidence>
<dbReference type="SUPFAM" id="SSF55931">
    <property type="entry name" value="Glutamine synthetase/guanido kinase"/>
    <property type="match status" value="1"/>
</dbReference>
<dbReference type="PANTHER" id="PTHR11659:SF2">
    <property type="entry name" value="GLUTAMYL-TRNA(GLN) AMIDOTRANSFERASE SUBUNIT E"/>
    <property type="match status" value="1"/>
</dbReference>
<dbReference type="InterPro" id="IPR017959">
    <property type="entry name" value="Asn/Gln-tRNA_amidoTrfase_suB/E"/>
</dbReference>
<comment type="function">
    <text evidence="5">Allows the formation of correctly charged Gln-tRNA(Gln) through the transamidation of misacylated Glu-tRNA(Gln) in organisms which lack glutaminyl-tRNA synthetase. The reaction takes place in the presence of glutamine and ATP through an activated gamma-phospho-Glu-tRNA(Gln). The GatDE system is specific for glutamate and does not act on aspartate.</text>
</comment>
<evidence type="ECO:0000256" key="2">
    <source>
        <dbReference type="ARBA" id="ARBA00022741"/>
    </source>
</evidence>
<dbReference type="InterPro" id="IPR017958">
    <property type="entry name" value="Gln-tRNA_amidoTrfase_suB_CS"/>
</dbReference>
<dbReference type="InterPro" id="IPR006075">
    <property type="entry name" value="Asn/Gln-tRNA_Trfase_suB/E_cat"/>
</dbReference>
<evidence type="ECO:0000313" key="8">
    <source>
        <dbReference type="Proteomes" id="UP000195607"/>
    </source>
</evidence>
<dbReference type="SUPFAM" id="SSF55261">
    <property type="entry name" value="GAD domain-like"/>
    <property type="match status" value="1"/>
</dbReference>
<evidence type="ECO:0000313" key="7">
    <source>
        <dbReference type="EMBL" id="SIM82294.1"/>
    </source>
</evidence>
<reference evidence="7 8" key="1">
    <citation type="submission" date="2016-04" db="EMBL/GenBank/DDBJ databases">
        <authorList>
            <person name="Evans L.H."/>
            <person name="Alamgir A."/>
            <person name="Owens N."/>
            <person name="Weber N.D."/>
            <person name="Virtaneva K."/>
            <person name="Barbian K."/>
            <person name="Babar A."/>
            <person name="Rosenke K."/>
        </authorList>
    </citation>
    <scope>NUCLEOTIDE SEQUENCE [LARGE SCALE GENOMIC DNA]</scope>
    <source>
        <strain evidence="8">S5(T) (JCM 30642 \VKM B-2941)</strain>
    </source>
</reference>
<dbReference type="GeneID" id="41588980"/>
<evidence type="ECO:0000259" key="6">
    <source>
        <dbReference type="Pfam" id="PF02934"/>
    </source>
</evidence>
<keyword evidence="1 5" id="KW-0436">Ligase</keyword>
<dbReference type="HAMAP" id="MF_00588">
    <property type="entry name" value="GatE"/>
    <property type="match status" value="1"/>
</dbReference>
<dbReference type="Pfam" id="PF02934">
    <property type="entry name" value="GatB_N"/>
    <property type="match status" value="1"/>
</dbReference>
<comment type="subunit">
    <text evidence="5">Heterodimer of GatD and GatE.</text>
</comment>
<dbReference type="GO" id="GO:0005737">
    <property type="term" value="C:cytoplasm"/>
    <property type="evidence" value="ECO:0007669"/>
    <property type="project" value="InterPro"/>
</dbReference>
<evidence type="ECO:0000256" key="3">
    <source>
        <dbReference type="ARBA" id="ARBA00022840"/>
    </source>
</evidence>
<dbReference type="GO" id="GO:0004812">
    <property type="term" value="F:aminoacyl-tRNA ligase activity"/>
    <property type="evidence" value="ECO:0007669"/>
    <property type="project" value="InterPro"/>
</dbReference>
<dbReference type="NCBIfam" id="NF003107">
    <property type="entry name" value="PRK04028.1"/>
    <property type="match status" value="1"/>
</dbReference>
<keyword evidence="2 5" id="KW-0547">Nucleotide-binding</keyword>
<keyword evidence="3 5" id="KW-0067">ATP-binding</keyword>
<dbReference type="InterPro" id="IPR004115">
    <property type="entry name" value="GAD-like_sf"/>
</dbReference>
<keyword evidence="4 5" id="KW-0648">Protein biosynthesis</keyword>
<gene>
    <name evidence="5" type="primary">gatE</name>
    <name evidence="7" type="ORF">CSP5_1738</name>
</gene>
<organism evidence="7 8">
    <name type="scientific">Cuniculiplasma divulgatum</name>
    <dbReference type="NCBI Taxonomy" id="1673428"/>
    <lineage>
        <taxon>Archaea</taxon>
        <taxon>Methanobacteriati</taxon>
        <taxon>Thermoplasmatota</taxon>
        <taxon>Thermoplasmata</taxon>
        <taxon>Thermoplasmatales</taxon>
        <taxon>Cuniculiplasmataceae</taxon>
        <taxon>Cuniculiplasma</taxon>
    </lineage>
</organism>
<evidence type="ECO:0000256" key="4">
    <source>
        <dbReference type="ARBA" id="ARBA00022917"/>
    </source>
</evidence>
<sequence length="604" mass="67800">MVLPDNTMIGLEVHMQIDVGKLFCKCNTEGQLLEESFIRRLHSSSGEIGSKDISTYYEEARDRLFKYIVSENSCLVEADEEPPLEINRKALKAALAMSMAFSSSIMDRVSVMRKVVIDGSNTSGFQRTSLIGIGGEIKSGKALAGITTICLEEDSCRKVEEKANMVVYSLDRLGLPLIEISTSPDMKSAEDAMSIAREIGNRMLVMGLLRKGADAIRQDVNFSMGYGRVEIKGVSKLSAFREILENEADRQKWLAEAVKRVKANGGFEKLEFSDVTPLLTDTDSKIIWKGLNDGKKIYATKLANFRGVMKTDHFRFGREIADALKQINIKGVIHYEELPAYGLTINERETITEYFSLKDNDSFLLLIIEPDKVQDASTVIKERIEKLLSLDFSETRAALEDNTTRYMRPLSGSSRMYPETDIPVIKIDGQILEEASEEIPEGLESFTSSISRKYGISIQDAETIISDGKLEKFALLANEKNGKVLSRIINQTIPEMNKKYGKEVSWDQIRIVIEYCIKNSLGRYSMERAIDMLYSGNSVKEILNLNLLKPVSEESIMNLIKKCDIDINSNMTDIVRKLNSMNEGVIDPSIVARLINTVRNKDSN</sequence>
<comment type="similarity">
    <text evidence="5">Belongs to the GatB/GatE family. GatE subfamily.</text>
</comment>
<dbReference type="GO" id="GO:0070681">
    <property type="term" value="P:glutaminyl-tRNAGln biosynthesis via transamidation"/>
    <property type="evidence" value="ECO:0007669"/>
    <property type="project" value="TreeGrafter"/>
</dbReference>
<keyword evidence="7" id="KW-0808">Transferase</keyword>